<comment type="caution">
    <text evidence="2">The sequence shown here is derived from an EMBL/GenBank/DDBJ whole genome shotgun (WGS) entry which is preliminary data.</text>
</comment>
<evidence type="ECO:0000313" key="2">
    <source>
        <dbReference type="EMBL" id="CAI3973649.1"/>
    </source>
</evidence>
<sequence>MTSGSPSQDFDMALRQVEPRGLDEQIALANRVQSSKVNSLMKSIDKLQKENRSLQKKSLESNRTCQYKKIQDELGQQDVMIDVLQCCIGTEKAQKLMTNAIQALDLKRTGCSSCSCEEELFSGEGSWLCRRCYSQRFWREPPADAEKCSVSKTPKFPDSKDKLQKECAALEAELTSTRRYLKQQSPLSALPKSASLNTVAALSNLLAGYVQRADQLEKENSSLKNHQEQLEGTVKEQEEHHRQQIQHQLAVVPIEQGTSTVEDLQSRIRLRNGETDRMAQFLEELRSQIASQKGKQEVLKAEIDSAQNEVRKLQQEMSTWASAETAEHAKQLAKLQESKEQRKQHLLNSREQLQDVKTKLRKSLQSIGDQRGPLEVQARIKGQAKRLNLALRDALSRPHGWSKFSSQLEIEKGGGLAEPVQQVLDRYEVEIQSKERPTPKRLEELKQDLYSLEVNGASKGIHEVSGRWSVAKKMQEDFRSKLNPQLEALSKLETLLDSKQQALEHLVAEVRKNNGQVSVQRSADIRAALDTCALSLLTTTELHEQQRKHSDDLKQMKSVTGPLEESVEALRSKVKDLAKNAADSDQYRQVSQMSLEVQKLRKSVELERRTARNDVVKLHAAAERCQEMMANREGEDVAPGPSDLPVPARLLIVPPGSSAEEARGTAAIEARLQRVWEKRFLPVEERDLPAIHLPHLGDTGELPDDWQESMKLQAQLDLLREELSRMQDTKSDLTGKIEAPDEVRDMEDYVDNLDAVHTDLQEVVADLNMRLQAARVLLQRQMQRRESRGAPTCQHCPHCLVSQHGAAK</sequence>
<proteinExistence type="predicted"/>
<evidence type="ECO:0000256" key="1">
    <source>
        <dbReference type="SAM" id="Coils"/>
    </source>
</evidence>
<reference evidence="2" key="1">
    <citation type="submission" date="2022-10" db="EMBL/GenBank/DDBJ databases">
        <authorList>
            <person name="Chen Y."/>
            <person name="Dougan E. K."/>
            <person name="Chan C."/>
            <person name="Rhodes N."/>
            <person name="Thang M."/>
        </authorList>
    </citation>
    <scope>NUCLEOTIDE SEQUENCE</scope>
</reference>
<organism evidence="2">
    <name type="scientific">Cladocopium goreaui</name>
    <dbReference type="NCBI Taxonomy" id="2562237"/>
    <lineage>
        <taxon>Eukaryota</taxon>
        <taxon>Sar</taxon>
        <taxon>Alveolata</taxon>
        <taxon>Dinophyceae</taxon>
        <taxon>Suessiales</taxon>
        <taxon>Symbiodiniaceae</taxon>
        <taxon>Cladocopium</taxon>
    </lineage>
</organism>
<dbReference type="PANTHER" id="PTHR45615">
    <property type="entry name" value="MYOSIN HEAVY CHAIN, NON-MUSCLE"/>
    <property type="match status" value="1"/>
</dbReference>
<keyword evidence="6" id="KW-1185">Reference proteome</keyword>
<dbReference type="EMBL" id="CAMXCT030000090">
    <property type="protein sequence ID" value="CAL4760961.1"/>
    <property type="molecule type" value="Genomic_DNA"/>
</dbReference>
<dbReference type="EMBL" id="CAMXCT010001402">
    <property type="protein sequence ID" value="CAI3989768.1"/>
    <property type="molecule type" value="Genomic_DNA"/>
</dbReference>
<accession>A0A9P1BHT9</accession>
<keyword evidence="5" id="KW-0378">Hydrolase</keyword>
<feature type="coiled-coil region" evidence="1">
    <location>
        <begin position="282"/>
        <end position="323"/>
    </location>
</feature>
<protein>
    <submittedName>
        <fullName evidence="5">26S protease regulatory subunit 4-like</fullName>
    </submittedName>
</protein>
<dbReference type="EMBL" id="CAMXCT010000090">
    <property type="protein sequence ID" value="CAI3973649.1"/>
    <property type="molecule type" value="Genomic_DNA"/>
</dbReference>
<keyword evidence="1" id="KW-0175">Coiled coil</keyword>
<dbReference type="AlphaFoldDB" id="A0A9P1BHT9"/>
<dbReference type="GO" id="GO:0008233">
    <property type="term" value="F:peptidase activity"/>
    <property type="evidence" value="ECO:0007669"/>
    <property type="project" value="UniProtKB-KW"/>
</dbReference>
<reference evidence="4" key="2">
    <citation type="submission" date="2024-04" db="EMBL/GenBank/DDBJ databases">
        <authorList>
            <person name="Chen Y."/>
            <person name="Shah S."/>
            <person name="Dougan E. K."/>
            <person name="Thang M."/>
            <person name="Chan C."/>
        </authorList>
    </citation>
    <scope>NUCLEOTIDE SEQUENCE [LARGE SCALE GENOMIC DNA]</scope>
</reference>
<dbReference type="EMBL" id="CAMXCT030001402">
    <property type="protein sequence ID" value="CAL4777080.1"/>
    <property type="molecule type" value="Genomic_DNA"/>
</dbReference>
<keyword evidence="5" id="KW-0645">Protease</keyword>
<dbReference type="EMBL" id="CAMXCT020001402">
    <property type="protein sequence ID" value="CAL1143143.1"/>
    <property type="molecule type" value="Genomic_DNA"/>
</dbReference>
<name>A0A9P1BHT9_9DINO</name>
<gene>
    <name evidence="3" type="ORF">C1SCF055_LOCUS16815</name>
    <name evidence="2" type="ORF">C1SCF055_LOCUS2135</name>
</gene>
<feature type="coiled-coil region" evidence="1">
    <location>
        <begin position="709"/>
        <end position="736"/>
    </location>
</feature>
<evidence type="ECO:0000313" key="5">
    <source>
        <dbReference type="EMBL" id="CAL4760961.1"/>
    </source>
</evidence>
<evidence type="ECO:0000313" key="4">
    <source>
        <dbReference type="EMBL" id="CAL1127024.1"/>
    </source>
</evidence>
<dbReference type="PANTHER" id="PTHR45615:SF80">
    <property type="entry name" value="GRIP DOMAIN-CONTAINING PROTEIN"/>
    <property type="match status" value="1"/>
</dbReference>
<dbReference type="GO" id="GO:0006508">
    <property type="term" value="P:proteolysis"/>
    <property type="evidence" value="ECO:0007669"/>
    <property type="project" value="UniProtKB-KW"/>
</dbReference>
<dbReference type="EMBL" id="CAMXCT020000090">
    <property type="protein sequence ID" value="CAL1127024.1"/>
    <property type="molecule type" value="Genomic_DNA"/>
</dbReference>
<dbReference type="Proteomes" id="UP001152797">
    <property type="component" value="Unassembled WGS sequence"/>
</dbReference>
<evidence type="ECO:0000313" key="6">
    <source>
        <dbReference type="Proteomes" id="UP001152797"/>
    </source>
</evidence>
<dbReference type="OrthoDB" id="488893at2759"/>
<feature type="coiled-coil region" evidence="1">
    <location>
        <begin position="37"/>
        <end position="64"/>
    </location>
</feature>
<evidence type="ECO:0000313" key="3">
    <source>
        <dbReference type="EMBL" id="CAI3989768.1"/>
    </source>
</evidence>
<feature type="coiled-coil region" evidence="1">
    <location>
        <begin position="160"/>
        <end position="243"/>
    </location>
</feature>